<accession>A0A939JAU5</accession>
<protein>
    <submittedName>
        <fullName evidence="2">BLUF domain-containing protein</fullName>
    </submittedName>
</protein>
<dbReference type="RefSeq" id="WP_219167765.1">
    <property type="nucleotide sequence ID" value="NZ_JAFLQZ010000006.1"/>
</dbReference>
<reference evidence="2" key="1">
    <citation type="submission" date="2021-03" db="EMBL/GenBank/DDBJ databases">
        <authorList>
            <person name="Kim M.K."/>
        </authorList>
    </citation>
    <scope>NUCLEOTIDE SEQUENCE</scope>
    <source>
        <strain evidence="2">BT186</strain>
    </source>
</reference>
<dbReference type="PROSITE" id="PS50925">
    <property type="entry name" value="BLUF"/>
    <property type="match status" value="1"/>
</dbReference>
<comment type="caution">
    <text evidence="2">The sequence shown here is derived from an EMBL/GenBank/DDBJ whole genome shotgun (WGS) entry which is preliminary data.</text>
</comment>
<evidence type="ECO:0000313" key="3">
    <source>
        <dbReference type="Proteomes" id="UP000664144"/>
    </source>
</evidence>
<proteinExistence type="predicted"/>
<evidence type="ECO:0000313" key="2">
    <source>
        <dbReference type="EMBL" id="MBO0358481.1"/>
    </source>
</evidence>
<dbReference type="EMBL" id="JAFLQZ010000006">
    <property type="protein sequence ID" value="MBO0358481.1"/>
    <property type="molecule type" value="Genomic_DNA"/>
</dbReference>
<keyword evidence="3" id="KW-1185">Reference proteome</keyword>
<dbReference type="Pfam" id="PF04940">
    <property type="entry name" value="BLUF"/>
    <property type="match status" value="1"/>
</dbReference>
<dbReference type="Gene3D" id="3.30.70.100">
    <property type="match status" value="1"/>
</dbReference>
<sequence>MHHLIYSSSATVPFTDAALQELLTTARANNEQLQVTGVLLYHEGQFMQLLEGEASVIRSLYQVIEQDTRHTGIFKLADKPIEARSFSEWAMAFKPVDAEAFAQLKGYQNPAALDTAPQGLSGADALLLNIMRTFMVSEQE</sequence>
<dbReference type="InterPro" id="IPR007024">
    <property type="entry name" value="BLUF_domain"/>
</dbReference>
<dbReference type="SUPFAM" id="SSF54975">
    <property type="entry name" value="Acylphosphatase/BLUF domain-like"/>
    <property type="match status" value="1"/>
</dbReference>
<feature type="domain" description="BLUF" evidence="1">
    <location>
        <begin position="1"/>
        <end position="92"/>
    </location>
</feature>
<evidence type="ECO:0000259" key="1">
    <source>
        <dbReference type="PROSITE" id="PS50925"/>
    </source>
</evidence>
<dbReference type="SMART" id="SM01034">
    <property type="entry name" value="BLUF"/>
    <property type="match status" value="1"/>
</dbReference>
<gene>
    <name evidence="2" type="ORF">J0X19_11040</name>
</gene>
<dbReference type="Proteomes" id="UP000664144">
    <property type="component" value="Unassembled WGS sequence"/>
</dbReference>
<name>A0A939JAU5_9BACT</name>
<dbReference type="AlphaFoldDB" id="A0A939JAU5"/>
<dbReference type="GO" id="GO:0009882">
    <property type="term" value="F:blue light photoreceptor activity"/>
    <property type="evidence" value="ECO:0007669"/>
    <property type="project" value="InterPro"/>
</dbReference>
<dbReference type="InterPro" id="IPR036046">
    <property type="entry name" value="Acylphosphatase-like_dom_sf"/>
</dbReference>
<organism evidence="2 3">
    <name type="scientific">Hymenobacter telluris</name>
    <dbReference type="NCBI Taxonomy" id="2816474"/>
    <lineage>
        <taxon>Bacteria</taxon>
        <taxon>Pseudomonadati</taxon>
        <taxon>Bacteroidota</taxon>
        <taxon>Cytophagia</taxon>
        <taxon>Cytophagales</taxon>
        <taxon>Hymenobacteraceae</taxon>
        <taxon>Hymenobacter</taxon>
    </lineage>
</organism>
<dbReference type="GO" id="GO:0071949">
    <property type="term" value="F:FAD binding"/>
    <property type="evidence" value="ECO:0007669"/>
    <property type="project" value="InterPro"/>
</dbReference>